<dbReference type="Gene3D" id="3.30.300.20">
    <property type="match status" value="1"/>
</dbReference>
<dbReference type="InterPro" id="IPR039247">
    <property type="entry name" value="KhpB"/>
</dbReference>
<evidence type="ECO:0000259" key="7">
    <source>
        <dbReference type="PROSITE" id="PS51061"/>
    </source>
</evidence>
<accession>A0A1F2PIQ6</accession>
<dbReference type="HAMAP" id="MF_00867">
    <property type="entry name" value="KhpB"/>
    <property type="match status" value="1"/>
</dbReference>
<dbReference type="PANTHER" id="PTHR35800">
    <property type="entry name" value="PROTEIN JAG"/>
    <property type="match status" value="1"/>
</dbReference>
<dbReference type="EMBL" id="CP087994">
    <property type="protein sequence ID" value="UYO62867.1"/>
    <property type="molecule type" value="Genomic_DNA"/>
</dbReference>
<dbReference type="InterPro" id="IPR038008">
    <property type="entry name" value="Jag_KH"/>
</dbReference>
<gene>
    <name evidence="6" type="primary">khpB</name>
    <name evidence="6" type="synonym">eloR</name>
    <name evidence="8" type="ORF">ACWI_13240</name>
    <name evidence="9" type="ORF">LNN31_19210</name>
</gene>
<dbReference type="STRING" id="52694.ACWI_13240"/>
<dbReference type="Gene3D" id="3.30.1370.50">
    <property type="entry name" value="R3H-like domain"/>
    <property type="match status" value="1"/>
</dbReference>
<dbReference type="SUPFAM" id="SSF82708">
    <property type="entry name" value="R3H domain"/>
    <property type="match status" value="1"/>
</dbReference>
<dbReference type="NCBIfam" id="NF041568">
    <property type="entry name" value="Jag_EloR"/>
    <property type="match status" value="1"/>
</dbReference>
<dbReference type="SMART" id="SM00393">
    <property type="entry name" value="R3H"/>
    <property type="match status" value="1"/>
</dbReference>
<dbReference type="InterPro" id="IPR034079">
    <property type="entry name" value="R3H_KhpB"/>
</dbReference>
<feature type="domain" description="R3H" evidence="7">
    <location>
        <begin position="141"/>
        <end position="207"/>
    </location>
</feature>
<dbReference type="EMBL" id="LKEU01000026">
    <property type="protein sequence ID" value="OFV71207.1"/>
    <property type="molecule type" value="Genomic_DNA"/>
</dbReference>
<dbReference type="GO" id="GO:0003723">
    <property type="term" value="F:RNA binding"/>
    <property type="evidence" value="ECO:0007669"/>
    <property type="project" value="UniProtKB-UniRule"/>
</dbReference>
<evidence type="ECO:0000313" key="8">
    <source>
        <dbReference type="EMBL" id="OFV71207.1"/>
    </source>
</evidence>
<keyword evidence="4 6" id="KW-0143">Chaperone</keyword>
<comment type="subunit">
    <text evidence="6">Forms a complex with KhpA.</text>
</comment>
<dbReference type="GO" id="GO:0071555">
    <property type="term" value="P:cell wall organization"/>
    <property type="evidence" value="ECO:0007669"/>
    <property type="project" value="UniProtKB-KW"/>
</dbReference>
<dbReference type="InterPro" id="IPR015946">
    <property type="entry name" value="KH_dom-like_a/b"/>
</dbReference>
<dbReference type="Proteomes" id="UP001163550">
    <property type="component" value="Chromosome"/>
</dbReference>
<comment type="function">
    <text evidence="6">A probable RNA chaperone. Forms a complex with KhpA which binds to cellular RNA and controls its expression. Plays a role in peptidoglycan (PG) homeostasis and cell length regulation.</text>
</comment>
<name>A0A1F2PIQ6_9FIRM</name>
<dbReference type="PROSITE" id="PS51061">
    <property type="entry name" value="R3H"/>
    <property type="match status" value="1"/>
</dbReference>
<dbReference type="GO" id="GO:0009252">
    <property type="term" value="P:peptidoglycan biosynthetic process"/>
    <property type="evidence" value="ECO:0007669"/>
    <property type="project" value="UniProtKB-UniRule"/>
</dbReference>
<evidence type="ECO:0000256" key="3">
    <source>
        <dbReference type="ARBA" id="ARBA00022960"/>
    </source>
</evidence>
<dbReference type="InterPro" id="IPR036867">
    <property type="entry name" value="R3H_dom_sf"/>
</dbReference>
<dbReference type="AlphaFoldDB" id="A0A1F2PIQ6"/>
<dbReference type="InterPro" id="IPR032782">
    <property type="entry name" value="KhpB_N"/>
</dbReference>
<dbReference type="GO" id="GO:0008360">
    <property type="term" value="P:regulation of cell shape"/>
    <property type="evidence" value="ECO:0007669"/>
    <property type="project" value="UniProtKB-KW"/>
</dbReference>
<keyword evidence="5 6" id="KW-0961">Cell wall biogenesis/degradation</keyword>
<dbReference type="InterPro" id="IPR038247">
    <property type="entry name" value="Jag_N_dom_sf"/>
</dbReference>
<feature type="region of interest" description="Jag_N domain" evidence="6">
    <location>
        <begin position="6"/>
        <end position="56"/>
    </location>
</feature>
<dbReference type="Pfam" id="PF13083">
    <property type="entry name" value="KH_KhpA-B"/>
    <property type="match status" value="1"/>
</dbReference>
<dbReference type="Proteomes" id="UP000176244">
    <property type="component" value="Unassembled WGS sequence"/>
</dbReference>
<dbReference type="GO" id="GO:0005737">
    <property type="term" value="C:cytoplasm"/>
    <property type="evidence" value="ECO:0007669"/>
    <property type="project" value="UniProtKB-SubCell"/>
</dbReference>
<dbReference type="OrthoDB" id="9794483at2"/>
<dbReference type="Pfam" id="PF14804">
    <property type="entry name" value="Jag_N"/>
    <property type="match status" value="1"/>
</dbReference>
<dbReference type="Gene3D" id="3.30.30.80">
    <property type="entry name" value="probable RNA-binding protein from clostridium symbiosum atcc 14940"/>
    <property type="match status" value="1"/>
</dbReference>
<reference evidence="9" key="2">
    <citation type="submission" date="2021-11" db="EMBL/GenBank/DDBJ databases">
        <title>Isoprene-degrading acetogen.</title>
        <authorList>
            <person name="Yang Y."/>
            <person name="Jin H."/>
            <person name="Yan J."/>
        </authorList>
    </citation>
    <scope>NUCLEOTIDE SEQUENCE</scope>
    <source>
        <strain evidence="9">Berkeley</strain>
    </source>
</reference>
<evidence type="ECO:0000256" key="2">
    <source>
        <dbReference type="ARBA" id="ARBA00022884"/>
    </source>
</evidence>
<comment type="domain">
    <text evidence="6">Has an N-terminal Jag-N domain and 2 RNA-binding domains (KH and R3H).</text>
</comment>
<evidence type="ECO:0000313" key="10">
    <source>
        <dbReference type="Proteomes" id="UP000176244"/>
    </source>
</evidence>
<dbReference type="RefSeq" id="WP_084633543.1">
    <property type="nucleotide sequence ID" value="NZ_CABIIK010000038.1"/>
</dbReference>
<evidence type="ECO:0000256" key="6">
    <source>
        <dbReference type="HAMAP-Rule" id="MF_00867"/>
    </source>
</evidence>
<sequence length="209" mass="24027">MNKTVTGTGKTVEDAINHGLQQLGVTKEQVETNVLQLPDSGLMKIFGKKEAIVEVSLINNPEQRALDFLNDVLNAMKINCKINTRLEDKVLFIDLEGKDMGVLIGRRGQTLDSLQYLVSLVINRQHEEYVRVILDTENYRAKREKTLEDLGEKMANKAVYYQKKMLLEPMNPSERRVIHAKLQNHDKVFTFSEGEEPYRRVVIQLKDKN</sequence>
<evidence type="ECO:0000256" key="1">
    <source>
        <dbReference type="ARBA" id="ARBA00022490"/>
    </source>
</evidence>
<dbReference type="CDD" id="cd02414">
    <property type="entry name" value="KH-II_Jag"/>
    <property type="match status" value="1"/>
</dbReference>
<comment type="subcellular location">
    <subcellularLocation>
        <location evidence="6">Cytoplasm</location>
    </subcellularLocation>
</comment>
<keyword evidence="3 6" id="KW-0133">Cell shape</keyword>
<reference evidence="8 10" key="1">
    <citation type="submission" date="2015-09" db="EMBL/GenBank/DDBJ databases">
        <title>Genome sequence of Acetobacterium wieringae DSM 1911.</title>
        <authorList>
            <person name="Poehlein A."/>
            <person name="Bengelsdorf F.R."/>
            <person name="Schiel-Bengelsdorf B."/>
            <person name="Duerre P."/>
            <person name="Daniel R."/>
        </authorList>
    </citation>
    <scope>NUCLEOTIDE SEQUENCE [LARGE SCALE GENOMIC DNA]</scope>
    <source>
        <strain evidence="8 10">DSM 1911</strain>
    </source>
</reference>
<organism evidence="8 10">
    <name type="scientific">Acetobacterium wieringae</name>
    <dbReference type="NCBI Taxonomy" id="52694"/>
    <lineage>
        <taxon>Bacteria</taxon>
        <taxon>Bacillati</taxon>
        <taxon>Bacillota</taxon>
        <taxon>Clostridia</taxon>
        <taxon>Eubacteriales</taxon>
        <taxon>Eubacteriaceae</taxon>
        <taxon>Acetobacterium</taxon>
    </lineage>
</organism>
<dbReference type="PANTHER" id="PTHR35800:SF1">
    <property type="entry name" value="RNA-BINDING PROTEIN KHPB"/>
    <property type="match status" value="1"/>
</dbReference>
<evidence type="ECO:0000313" key="11">
    <source>
        <dbReference type="Proteomes" id="UP001163550"/>
    </source>
</evidence>
<dbReference type="Pfam" id="PF01424">
    <property type="entry name" value="R3H"/>
    <property type="match status" value="1"/>
</dbReference>
<evidence type="ECO:0000256" key="4">
    <source>
        <dbReference type="ARBA" id="ARBA00023186"/>
    </source>
</evidence>
<dbReference type="InterPro" id="IPR001374">
    <property type="entry name" value="R3H_dom"/>
</dbReference>
<protein>
    <recommendedName>
        <fullName evidence="6">RNA-binding protein KhpB</fullName>
    </recommendedName>
    <alternativeName>
        <fullName evidence="6">RNA-binding protein EloR</fullName>
    </alternativeName>
</protein>
<dbReference type="SMART" id="SM01245">
    <property type="entry name" value="Jag_N"/>
    <property type="match status" value="1"/>
</dbReference>
<keyword evidence="11" id="KW-1185">Reference proteome</keyword>
<evidence type="ECO:0000256" key="5">
    <source>
        <dbReference type="ARBA" id="ARBA00023316"/>
    </source>
</evidence>
<comment type="similarity">
    <text evidence="6">Belongs to the KhpB RNA-binding protein family.</text>
</comment>
<dbReference type="CDD" id="cd02644">
    <property type="entry name" value="R3H_jag"/>
    <property type="match status" value="1"/>
</dbReference>
<keyword evidence="1 6" id="KW-0963">Cytoplasm</keyword>
<proteinExistence type="inferred from homology"/>
<evidence type="ECO:0000313" key="9">
    <source>
        <dbReference type="EMBL" id="UYO62867.1"/>
    </source>
</evidence>
<keyword evidence="2 6" id="KW-0694">RNA-binding</keyword>